<evidence type="ECO:0000313" key="7">
    <source>
        <dbReference type="EMBL" id="KAH7012599.1"/>
    </source>
</evidence>
<dbReference type="RefSeq" id="XP_046004864.1">
    <property type="nucleotide sequence ID" value="XM_046150915.1"/>
</dbReference>
<dbReference type="GO" id="GO:0047499">
    <property type="term" value="F:calcium-independent phospholipase A2 activity"/>
    <property type="evidence" value="ECO:0007669"/>
    <property type="project" value="TreeGrafter"/>
</dbReference>
<keyword evidence="5" id="KW-0378">Hydrolase</keyword>
<dbReference type="GO" id="GO:0016042">
    <property type="term" value="P:lipid catabolic process"/>
    <property type="evidence" value="ECO:0007669"/>
    <property type="project" value="UniProtKB-UniRule"/>
</dbReference>
<feature type="short sequence motif" description="GXGXXG" evidence="5">
    <location>
        <begin position="493"/>
        <end position="498"/>
    </location>
</feature>
<keyword evidence="4 5" id="KW-0443">Lipid metabolism</keyword>
<keyword evidence="8" id="KW-1185">Reference proteome</keyword>
<dbReference type="Pfam" id="PF01734">
    <property type="entry name" value="Patatin"/>
    <property type="match status" value="1"/>
</dbReference>
<comment type="caution">
    <text evidence="5">Lacks conserved residue(s) required for the propagation of feature annotation.</text>
</comment>
<dbReference type="InterPro" id="IPR016035">
    <property type="entry name" value="Acyl_Trfase/lysoPLipase"/>
</dbReference>
<dbReference type="InterPro" id="IPR002641">
    <property type="entry name" value="PNPLA_dom"/>
</dbReference>
<evidence type="ECO:0000259" key="6">
    <source>
        <dbReference type="PROSITE" id="PS51635"/>
    </source>
</evidence>
<dbReference type="PANTHER" id="PTHR24185">
    <property type="entry name" value="CALCIUM-INDEPENDENT PHOSPHOLIPASE A2-GAMMA"/>
    <property type="match status" value="1"/>
</dbReference>
<evidence type="ECO:0000256" key="3">
    <source>
        <dbReference type="ARBA" id="ARBA00022833"/>
    </source>
</evidence>
<protein>
    <recommendedName>
        <fullName evidence="6">PNPLA domain-containing protein</fullName>
    </recommendedName>
</protein>
<feature type="active site" description="Proton acceptor" evidence="5">
    <location>
        <position position="665"/>
    </location>
</feature>
<dbReference type="GO" id="GO:0046486">
    <property type="term" value="P:glycerolipid metabolic process"/>
    <property type="evidence" value="ECO:0007669"/>
    <property type="project" value="UniProtKB-ARBA"/>
</dbReference>
<dbReference type="PROSITE" id="PS51635">
    <property type="entry name" value="PNPLA"/>
    <property type="match status" value="1"/>
</dbReference>
<keyword evidence="2" id="KW-0863">Zinc-finger</keyword>
<dbReference type="GeneID" id="70180461"/>
<organism evidence="7 8">
    <name type="scientific">Microdochium trichocladiopsis</name>
    <dbReference type="NCBI Taxonomy" id="1682393"/>
    <lineage>
        <taxon>Eukaryota</taxon>
        <taxon>Fungi</taxon>
        <taxon>Dikarya</taxon>
        <taxon>Ascomycota</taxon>
        <taxon>Pezizomycotina</taxon>
        <taxon>Sordariomycetes</taxon>
        <taxon>Xylariomycetidae</taxon>
        <taxon>Xylariales</taxon>
        <taxon>Microdochiaceae</taxon>
        <taxon>Microdochium</taxon>
    </lineage>
</organism>
<dbReference type="GO" id="GO:0008270">
    <property type="term" value="F:zinc ion binding"/>
    <property type="evidence" value="ECO:0007669"/>
    <property type="project" value="UniProtKB-KW"/>
</dbReference>
<dbReference type="PROSITE" id="PS00518">
    <property type="entry name" value="ZF_RING_1"/>
    <property type="match status" value="1"/>
</dbReference>
<evidence type="ECO:0000256" key="2">
    <source>
        <dbReference type="ARBA" id="ARBA00022771"/>
    </source>
</evidence>
<dbReference type="PANTHER" id="PTHR24185:SF8">
    <property type="entry name" value="PNPLA DOMAIN-CONTAINING PROTEIN"/>
    <property type="match status" value="1"/>
</dbReference>
<dbReference type="EMBL" id="JAGTJQ010000014">
    <property type="protein sequence ID" value="KAH7012599.1"/>
    <property type="molecule type" value="Genomic_DNA"/>
</dbReference>
<sequence>MPSCGHTRWLCLATQNQETCLEVSDRIRTLLDGLPNPDRQCPSVLTLIGNQTKARFLQKLSVSVNGIRAHRFRGELHVALAPNSVSGNHPVLVIDADLPSKAALPRSQQQQRCHEIIHRQFLQSSKNEELQSEEHIFTRLVIPHTDVLCLFAGDIGGVHRAVQVVTSWASMKPSHQGGFRPWLVVAVSSEAEEETFCGLAATLLAAMSNGITTSFASLRVLNLGRTTSRQNRLSVLTRELTNLCNVSREGRAQQSLLFTARHLAGLLHYGATKAMVDPGQSSNFILTARTDNPPAPDLVIHIRRFLDQCAAIPLEDRIDFVPSAIASSLILDSYPPGMHNFQPREVFHELYEETCKTALDTSQLFSSHENGTAQATKVLKSLENKFLSLFDAYVSCQSSKTLHQQQIASCARSWKAIRSNETCLCCIRRQPRFRLECGHSFCECCIRTFAVQDELKPWLFRLGHCLLCGLLSAPASIQIRPETAGLRVLSIDGGGTRGRVPLEFLRVLQERVGLPLPIHENFDLVFGTSSVGAIIACALCINGWPVDKCIAAFERLARLAFKPRCSCRIPIITKFYELCWSMLADSRYSTIALEEALKSTFGSIRSMLDHSMADEKGILVGVPVTTIRDVRTFVFSNYNGIGRRGQSDPSYFKPRTVEGLGVFQDGGLMYNNPASLAIREAAVLHPTTPGPSLVVSLGTGSLQSQPDTVITSPHFWRDSFFFRVFRAFMQYGSADRAWQQLLSHWEISKSSEVFRFDVEFKDVEPPLDDVESMPDMARNAFETISMSPVLDKLVLRIRAELFFFELDRIEPFRIINSTYQCSGAIFCRLAPDSDEAQELVAQFKQNHATFVIRGHHKSPDFTKLPNNSLTGPLLMKVAFQASSRTEPIMIALQEGIMRSPISGSPVSLQQLLDMQHLEYRFGTPDHRKRTWPIVEPHHLSGGGGVKYSNVPGRVVRSSVRD</sequence>
<dbReference type="Gene3D" id="3.40.1090.10">
    <property type="entry name" value="Cytosolic phospholipase A2 catalytic domain"/>
    <property type="match status" value="1"/>
</dbReference>
<reference evidence="7" key="1">
    <citation type="journal article" date="2021" name="Nat. Commun.">
        <title>Genetic determinants of endophytism in the Arabidopsis root mycobiome.</title>
        <authorList>
            <person name="Mesny F."/>
            <person name="Miyauchi S."/>
            <person name="Thiergart T."/>
            <person name="Pickel B."/>
            <person name="Atanasova L."/>
            <person name="Karlsson M."/>
            <person name="Huettel B."/>
            <person name="Barry K.W."/>
            <person name="Haridas S."/>
            <person name="Chen C."/>
            <person name="Bauer D."/>
            <person name="Andreopoulos W."/>
            <person name="Pangilinan J."/>
            <person name="LaButti K."/>
            <person name="Riley R."/>
            <person name="Lipzen A."/>
            <person name="Clum A."/>
            <person name="Drula E."/>
            <person name="Henrissat B."/>
            <person name="Kohler A."/>
            <person name="Grigoriev I.V."/>
            <person name="Martin F.M."/>
            <person name="Hacquard S."/>
        </authorList>
    </citation>
    <scope>NUCLEOTIDE SEQUENCE</scope>
    <source>
        <strain evidence="7">MPI-CAGE-CH-0230</strain>
    </source>
</reference>
<keyword evidence="5" id="KW-0442">Lipid degradation</keyword>
<dbReference type="GO" id="GO:0016020">
    <property type="term" value="C:membrane"/>
    <property type="evidence" value="ECO:0007669"/>
    <property type="project" value="TreeGrafter"/>
</dbReference>
<keyword evidence="3" id="KW-0862">Zinc</keyword>
<evidence type="ECO:0000313" key="8">
    <source>
        <dbReference type="Proteomes" id="UP000756346"/>
    </source>
</evidence>
<comment type="caution">
    <text evidence="7">The sequence shown here is derived from an EMBL/GenBank/DDBJ whole genome shotgun (WGS) entry which is preliminary data.</text>
</comment>
<evidence type="ECO:0000256" key="5">
    <source>
        <dbReference type="PROSITE-ProRule" id="PRU01161"/>
    </source>
</evidence>
<dbReference type="Proteomes" id="UP000756346">
    <property type="component" value="Unassembled WGS sequence"/>
</dbReference>
<feature type="domain" description="PNPLA" evidence="6">
    <location>
        <begin position="489"/>
        <end position="678"/>
    </location>
</feature>
<feature type="short sequence motif" description="DGA/G" evidence="5">
    <location>
        <begin position="665"/>
        <end position="667"/>
    </location>
</feature>
<dbReference type="AlphaFoldDB" id="A0A9P8XR73"/>
<evidence type="ECO:0000256" key="4">
    <source>
        <dbReference type="ARBA" id="ARBA00023098"/>
    </source>
</evidence>
<dbReference type="InterPro" id="IPR017907">
    <property type="entry name" value="Znf_RING_CS"/>
</dbReference>
<keyword evidence="1" id="KW-0479">Metal-binding</keyword>
<gene>
    <name evidence="7" type="ORF">B0I36DRAFT_255960</name>
</gene>
<feature type="active site" description="Nucleophile" evidence="5">
    <location>
        <position position="530"/>
    </location>
</feature>
<proteinExistence type="predicted"/>
<dbReference type="CDD" id="cd07199">
    <property type="entry name" value="Pat17_PNPLA8_PNPLA9_like"/>
    <property type="match status" value="1"/>
</dbReference>
<dbReference type="OrthoDB" id="194358at2759"/>
<evidence type="ECO:0000256" key="1">
    <source>
        <dbReference type="ARBA" id="ARBA00022723"/>
    </source>
</evidence>
<name>A0A9P8XR73_9PEZI</name>
<accession>A0A9P8XR73</accession>
<dbReference type="GO" id="GO:0019369">
    <property type="term" value="P:arachidonate metabolic process"/>
    <property type="evidence" value="ECO:0007669"/>
    <property type="project" value="TreeGrafter"/>
</dbReference>
<dbReference type="SUPFAM" id="SSF52151">
    <property type="entry name" value="FabD/lysophospholipase-like"/>
    <property type="match status" value="1"/>
</dbReference>